<evidence type="ECO:0000313" key="10">
    <source>
        <dbReference type="EMBL" id="KAH0932247.1"/>
    </source>
</evidence>
<name>A0ABQ8DSA0_BRANA</name>
<keyword evidence="7 9" id="KW-1133">Transmembrane helix</keyword>
<evidence type="ECO:0000256" key="9">
    <source>
        <dbReference type="SAM" id="Phobius"/>
    </source>
</evidence>
<feature type="transmembrane region" description="Helical" evidence="9">
    <location>
        <begin position="363"/>
        <end position="384"/>
    </location>
</feature>
<evidence type="ECO:0000256" key="6">
    <source>
        <dbReference type="ARBA" id="ARBA00022927"/>
    </source>
</evidence>
<protein>
    <recommendedName>
        <fullName evidence="12">Oligopeptide transporter</fullName>
    </recommendedName>
</protein>
<keyword evidence="3" id="KW-0813">Transport</keyword>
<dbReference type="PANTHER" id="PTHR22601">
    <property type="entry name" value="ISP4 LIKE PROTEIN"/>
    <property type="match status" value="1"/>
</dbReference>
<feature type="transmembrane region" description="Helical" evidence="9">
    <location>
        <begin position="73"/>
        <end position="92"/>
    </location>
</feature>
<dbReference type="InterPro" id="IPR004648">
    <property type="entry name" value="Oligpept_transpt"/>
</dbReference>
<comment type="similarity">
    <text evidence="2">Belongs to the oligopeptide OPT transporter (TC 2.A.67.1) family.</text>
</comment>
<gene>
    <name evidence="10" type="ORF">HID58_009364</name>
</gene>
<evidence type="ECO:0000256" key="8">
    <source>
        <dbReference type="ARBA" id="ARBA00023136"/>
    </source>
</evidence>
<keyword evidence="5" id="KW-0571">Peptide transport</keyword>
<dbReference type="Pfam" id="PF03169">
    <property type="entry name" value="OPT"/>
    <property type="match status" value="3"/>
</dbReference>
<evidence type="ECO:0000313" key="11">
    <source>
        <dbReference type="Proteomes" id="UP000824890"/>
    </source>
</evidence>
<keyword evidence="11" id="KW-1185">Reference proteome</keyword>
<dbReference type="EMBL" id="JAGKQM010000003">
    <property type="protein sequence ID" value="KAH0932247.1"/>
    <property type="molecule type" value="Genomic_DNA"/>
</dbReference>
<keyword evidence="4 9" id="KW-0812">Transmembrane</keyword>
<organism evidence="10 11">
    <name type="scientific">Brassica napus</name>
    <name type="common">Rape</name>
    <dbReference type="NCBI Taxonomy" id="3708"/>
    <lineage>
        <taxon>Eukaryota</taxon>
        <taxon>Viridiplantae</taxon>
        <taxon>Streptophyta</taxon>
        <taxon>Embryophyta</taxon>
        <taxon>Tracheophyta</taxon>
        <taxon>Spermatophyta</taxon>
        <taxon>Magnoliopsida</taxon>
        <taxon>eudicotyledons</taxon>
        <taxon>Gunneridae</taxon>
        <taxon>Pentapetalae</taxon>
        <taxon>rosids</taxon>
        <taxon>malvids</taxon>
        <taxon>Brassicales</taxon>
        <taxon>Brassicaceae</taxon>
        <taxon>Brassiceae</taxon>
        <taxon>Brassica</taxon>
    </lineage>
</organism>
<evidence type="ECO:0000256" key="5">
    <source>
        <dbReference type="ARBA" id="ARBA00022856"/>
    </source>
</evidence>
<comment type="subcellular location">
    <subcellularLocation>
        <location evidence="1">Membrane</location>
        <topology evidence="1">Multi-pass membrane protein</topology>
    </subcellularLocation>
</comment>
<evidence type="ECO:0000256" key="2">
    <source>
        <dbReference type="ARBA" id="ARBA00005484"/>
    </source>
</evidence>
<evidence type="ECO:0000256" key="7">
    <source>
        <dbReference type="ARBA" id="ARBA00022989"/>
    </source>
</evidence>
<evidence type="ECO:0000256" key="1">
    <source>
        <dbReference type="ARBA" id="ARBA00004141"/>
    </source>
</evidence>
<accession>A0ABQ8DSA0</accession>
<proteinExistence type="inferred from homology"/>
<dbReference type="Proteomes" id="UP000824890">
    <property type="component" value="Unassembled WGS sequence"/>
</dbReference>
<evidence type="ECO:0000256" key="4">
    <source>
        <dbReference type="ARBA" id="ARBA00022692"/>
    </source>
</evidence>
<feature type="transmembrane region" description="Helical" evidence="9">
    <location>
        <begin position="153"/>
        <end position="173"/>
    </location>
</feature>
<evidence type="ECO:0000256" key="3">
    <source>
        <dbReference type="ARBA" id="ARBA00022448"/>
    </source>
</evidence>
<reference evidence="10 11" key="1">
    <citation type="submission" date="2021-05" db="EMBL/GenBank/DDBJ databases">
        <title>Genome Assembly of Synthetic Allotetraploid Brassica napus Reveals Homoeologous Exchanges between Subgenomes.</title>
        <authorList>
            <person name="Davis J.T."/>
        </authorList>
    </citation>
    <scope>NUCLEOTIDE SEQUENCE [LARGE SCALE GENOMIC DNA]</scope>
    <source>
        <strain evidence="11">cv. Da-Ae</strain>
        <tissue evidence="10">Seedling</tissue>
    </source>
</reference>
<comment type="caution">
    <text evidence="10">The sequence shown here is derived from an EMBL/GenBank/DDBJ whole genome shotgun (WGS) entry which is preliminary data.</text>
</comment>
<dbReference type="NCBIfam" id="TIGR00728">
    <property type="entry name" value="OPT_sfam"/>
    <property type="match status" value="1"/>
</dbReference>
<feature type="transmembrane region" description="Helical" evidence="9">
    <location>
        <begin position="286"/>
        <end position="308"/>
    </location>
</feature>
<keyword evidence="6" id="KW-0653">Protein transport</keyword>
<keyword evidence="8 9" id="KW-0472">Membrane</keyword>
<feature type="transmembrane region" description="Helical" evidence="9">
    <location>
        <begin position="320"/>
        <end position="351"/>
    </location>
</feature>
<sequence>MRDMTEIRSELESESDSYANDEISIVPQVELTVPKTDDPDAPTVTFRMWVLGIAACVLLSFVNQFFWYRTNPLTISSVSAQIAVVPIGHLMAKVLPTRRFFQGTRWSFTMNPGPFSTKEHVLITVFPKSCSGAVYASHILSAVKLFYKRRLDFLPALLIMITTQVLGFGWAGLYRKHLVEPGEIWWPSNLVQAPGLNIITEYIIGYAYPDRPVANICFKTYGYISMSQSLTFRADLKLGAYIKIESRIFFKFDTSMGARAPLAMALPSPHVYGRGPRRMFGDLGNINWFFLGGAVAPALVYLATRIFPKKKWISNIHMPVLIGATAIMPPATAVNFTSWLVMVFVSGHFVFKYKREWWQRYNYVLSGGMDAGTGFMSVLLFLALQRSDDIMLGWWENSGEGFRAAKCPTARGVIVHGCPVF</sequence>
<feature type="transmembrane region" description="Helical" evidence="9">
    <location>
        <begin position="48"/>
        <end position="67"/>
    </location>
</feature>
<dbReference type="InterPro" id="IPR004813">
    <property type="entry name" value="OPT"/>
</dbReference>
<evidence type="ECO:0008006" key="12">
    <source>
        <dbReference type="Google" id="ProtNLM"/>
    </source>
</evidence>